<feature type="compositionally biased region" description="Low complexity" evidence="6">
    <location>
        <begin position="226"/>
        <end position="235"/>
    </location>
</feature>
<dbReference type="PANTHER" id="PTHR24324">
    <property type="entry name" value="HOMEOBOX PROTEIN HHEX"/>
    <property type="match status" value="1"/>
</dbReference>
<feature type="compositionally biased region" description="Low complexity" evidence="6">
    <location>
        <begin position="632"/>
        <end position="642"/>
    </location>
</feature>
<dbReference type="GO" id="GO:0005634">
    <property type="term" value="C:nucleus"/>
    <property type="evidence" value="ECO:0007669"/>
    <property type="project" value="UniProtKB-SubCell"/>
</dbReference>
<evidence type="ECO:0000256" key="4">
    <source>
        <dbReference type="PROSITE-ProRule" id="PRU00108"/>
    </source>
</evidence>
<feature type="compositionally biased region" description="Polar residues" evidence="6">
    <location>
        <begin position="15"/>
        <end position="24"/>
    </location>
</feature>
<gene>
    <name evidence="8" type="ORF">Rhopal_001350-T1</name>
</gene>
<evidence type="ECO:0000313" key="8">
    <source>
        <dbReference type="EMBL" id="GJN88384.1"/>
    </source>
</evidence>
<feature type="compositionally biased region" description="Acidic residues" evidence="6">
    <location>
        <begin position="492"/>
        <end position="503"/>
    </location>
</feature>
<feature type="domain" description="Homeobox" evidence="7">
    <location>
        <begin position="81"/>
        <end position="137"/>
    </location>
</feature>
<feature type="compositionally biased region" description="Low complexity" evidence="6">
    <location>
        <begin position="410"/>
        <end position="430"/>
    </location>
</feature>
<dbReference type="Gene3D" id="1.10.10.60">
    <property type="entry name" value="Homeodomain-like"/>
    <property type="match status" value="1"/>
</dbReference>
<dbReference type="InterPro" id="IPR001356">
    <property type="entry name" value="HD"/>
</dbReference>
<dbReference type="GO" id="GO:0000981">
    <property type="term" value="F:DNA-binding transcription factor activity, RNA polymerase II-specific"/>
    <property type="evidence" value="ECO:0007669"/>
    <property type="project" value="InterPro"/>
</dbReference>
<dbReference type="GO" id="GO:0000978">
    <property type="term" value="F:RNA polymerase II cis-regulatory region sequence-specific DNA binding"/>
    <property type="evidence" value="ECO:0007669"/>
    <property type="project" value="TreeGrafter"/>
</dbReference>
<feature type="compositionally biased region" description="Low complexity" evidence="6">
    <location>
        <begin position="466"/>
        <end position="476"/>
    </location>
</feature>
<reference evidence="8 9" key="1">
    <citation type="submission" date="2021-12" db="EMBL/GenBank/DDBJ databases">
        <title>High titer production of polyol ester of fatty acids by Rhodotorula paludigena BS15 towards product separation-free biomass refinery.</title>
        <authorList>
            <person name="Mano J."/>
            <person name="Ono H."/>
            <person name="Tanaka T."/>
            <person name="Naito K."/>
            <person name="Sushida H."/>
            <person name="Ike M."/>
            <person name="Tokuyasu K."/>
            <person name="Kitaoka M."/>
        </authorList>
    </citation>
    <scope>NUCLEOTIDE SEQUENCE [LARGE SCALE GENOMIC DNA]</scope>
    <source>
        <strain evidence="8 9">BS15</strain>
    </source>
</reference>
<feature type="compositionally biased region" description="Basic residues" evidence="6">
    <location>
        <begin position="317"/>
        <end position="326"/>
    </location>
</feature>
<feature type="region of interest" description="Disordered" evidence="6">
    <location>
        <begin position="129"/>
        <end position="153"/>
    </location>
</feature>
<feature type="compositionally biased region" description="Acidic residues" evidence="6">
    <location>
        <begin position="690"/>
        <end position="699"/>
    </location>
</feature>
<keyword evidence="9" id="KW-1185">Reference proteome</keyword>
<name>A0AAV5GGI7_9BASI</name>
<comment type="subcellular location">
    <subcellularLocation>
        <location evidence="4 5">Nucleus</location>
    </subcellularLocation>
</comment>
<dbReference type="InterPro" id="IPR009057">
    <property type="entry name" value="Homeodomain-like_sf"/>
</dbReference>
<dbReference type="Pfam" id="PF00046">
    <property type="entry name" value="Homeodomain"/>
    <property type="match status" value="1"/>
</dbReference>
<dbReference type="InterPro" id="IPR051000">
    <property type="entry name" value="Homeobox_DNA-bind_prot"/>
</dbReference>
<dbReference type="Proteomes" id="UP001342314">
    <property type="component" value="Unassembled WGS sequence"/>
</dbReference>
<evidence type="ECO:0000313" key="9">
    <source>
        <dbReference type="Proteomes" id="UP001342314"/>
    </source>
</evidence>
<feature type="compositionally biased region" description="Low complexity" evidence="6">
    <location>
        <begin position="139"/>
        <end position="149"/>
    </location>
</feature>
<dbReference type="PROSITE" id="PS00027">
    <property type="entry name" value="HOMEOBOX_1"/>
    <property type="match status" value="1"/>
</dbReference>
<organism evidence="8 9">
    <name type="scientific">Rhodotorula paludigena</name>
    <dbReference type="NCBI Taxonomy" id="86838"/>
    <lineage>
        <taxon>Eukaryota</taxon>
        <taxon>Fungi</taxon>
        <taxon>Dikarya</taxon>
        <taxon>Basidiomycota</taxon>
        <taxon>Pucciniomycotina</taxon>
        <taxon>Microbotryomycetes</taxon>
        <taxon>Sporidiobolales</taxon>
        <taxon>Sporidiobolaceae</taxon>
        <taxon>Rhodotorula</taxon>
    </lineage>
</organism>
<feature type="compositionally biased region" description="Low complexity" evidence="6">
    <location>
        <begin position="272"/>
        <end position="294"/>
    </location>
</feature>
<dbReference type="GO" id="GO:0030154">
    <property type="term" value="P:cell differentiation"/>
    <property type="evidence" value="ECO:0007669"/>
    <property type="project" value="TreeGrafter"/>
</dbReference>
<keyword evidence="2 4" id="KW-0371">Homeobox</keyword>
<evidence type="ECO:0000256" key="3">
    <source>
        <dbReference type="ARBA" id="ARBA00023242"/>
    </source>
</evidence>
<accession>A0AAV5GGI7</accession>
<dbReference type="PROSITE" id="PS50071">
    <property type="entry name" value="HOMEOBOX_2"/>
    <property type="match status" value="1"/>
</dbReference>
<evidence type="ECO:0000256" key="5">
    <source>
        <dbReference type="RuleBase" id="RU000682"/>
    </source>
</evidence>
<evidence type="ECO:0000259" key="7">
    <source>
        <dbReference type="PROSITE" id="PS50071"/>
    </source>
</evidence>
<dbReference type="EMBL" id="BQKY01000003">
    <property type="protein sequence ID" value="GJN88384.1"/>
    <property type="molecule type" value="Genomic_DNA"/>
</dbReference>
<dbReference type="InterPro" id="IPR017970">
    <property type="entry name" value="Homeobox_CS"/>
</dbReference>
<protein>
    <recommendedName>
        <fullName evidence="7">Homeobox domain-containing protein</fullName>
    </recommendedName>
</protein>
<feature type="compositionally biased region" description="Low complexity" evidence="6">
    <location>
        <begin position="40"/>
        <end position="70"/>
    </location>
</feature>
<feature type="region of interest" description="Disordered" evidence="6">
    <location>
        <begin position="608"/>
        <end position="703"/>
    </location>
</feature>
<comment type="caution">
    <text evidence="8">The sequence shown here is derived from an EMBL/GenBank/DDBJ whole genome shotgun (WGS) entry which is preliminary data.</text>
</comment>
<dbReference type="SMART" id="SM00389">
    <property type="entry name" value="HOX"/>
    <property type="match status" value="1"/>
</dbReference>
<feature type="region of interest" description="Disordered" evidence="6">
    <location>
        <begin position="1"/>
        <end position="84"/>
    </location>
</feature>
<dbReference type="SUPFAM" id="SSF46689">
    <property type="entry name" value="Homeodomain-like"/>
    <property type="match status" value="1"/>
</dbReference>
<feature type="region of interest" description="Disordered" evidence="6">
    <location>
        <begin position="189"/>
        <end position="235"/>
    </location>
</feature>
<dbReference type="PANTHER" id="PTHR24324:SF9">
    <property type="entry name" value="HOMEOBOX DOMAIN-CONTAINING PROTEIN"/>
    <property type="match status" value="1"/>
</dbReference>
<evidence type="ECO:0000256" key="6">
    <source>
        <dbReference type="SAM" id="MobiDB-lite"/>
    </source>
</evidence>
<feature type="compositionally biased region" description="Low complexity" evidence="6">
    <location>
        <begin position="201"/>
        <end position="214"/>
    </location>
</feature>
<dbReference type="AlphaFoldDB" id="A0AAV5GGI7"/>
<dbReference type="CDD" id="cd00086">
    <property type="entry name" value="homeodomain"/>
    <property type="match status" value="1"/>
</dbReference>
<feature type="compositionally biased region" description="Polar residues" evidence="6">
    <location>
        <begin position="515"/>
        <end position="524"/>
    </location>
</feature>
<keyword evidence="3 4" id="KW-0539">Nucleus</keyword>
<sequence>MAALPLSASPERVQSLEQSPGVSATPSPTEKPQLPPLPPAFASSAPVSRVSSASPPLAASAPYATATSTTFGTLDNPLIPKKRRRTTPAELAILEHEFRVNARPDPLERARVAERLGMTARAVQVWYQNRRQKEKKESSCSSSIASTGSDPRDLDGVVLSFSSSPLPSPALPLHPTTGAVFPHVDAQTAKGGLGSSRELYTTGVTPPSSSSTGSNKENSYFPPMPSSTMPLSSSGRVTAPALLAASSSATRPVASAGYAPATAAPAAQQPYRYSYPSAPAPSSSAGSSGADPSSQDGLSSSAGVYLHRPHNASIIAAKKHVRKRPQGSHAPLARVPSLPHAFVFPPSPPKPASSAATSAKPPLGRKASLNDVVARQQKKAAATVGLFGHAQGQTVAGAAERRRSSTPSGAAESTTAAVSPPPASKSAFAPDELAPFAQSQPSSMAALTPMSKAKVKDDLLRHMESDPPSASSPIAPLTRRRMAAHEASFGAAEEDEEVDELDEELTRVEDDEAHFQSQRPQPTRSLSSSYLSSGTSAFAPRGSAPANRAVSLGAYHPHSRSSTASAALGFSAAALADHSSSVFDPSRAGAGRSCAVAALGRKRARILENQASVAPPPAPSSSALPTRPPSTRPSTSAYASTAKAGSRGTLGFSLDSARRESSSSTSSSRSKRRRVSGESTASAASAFAETVDESDDDGSMAELSFSSTSTASTVDSLVTVASSVAPSSAAAGYFALSAAAKHASGQDGGAVKSQEDEQRECAELLLGLGGFC</sequence>
<proteinExistence type="predicted"/>
<feature type="compositionally biased region" description="Low complexity" evidence="6">
    <location>
        <begin position="352"/>
        <end position="362"/>
    </location>
</feature>
<keyword evidence="1 4" id="KW-0238">DNA-binding</keyword>
<feature type="compositionally biased region" description="Basic and acidic residues" evidence="6">
    <location>
        <begin position="454"/>
        <end position="465"/>
    </location>
</feature>
<feature type="region of interest" description="Disordered" evidence="6">
    <location>
        <begin position="272"/>
        <end position="544"/>
    </location>
</feature>
<evidence type="ECO:0000256" key="2">
    <source>
        <dbReference type="ARBA" id="ARBA00023155"/>
    </source>
</evidence>
<feature type="compositionally biased region" description="Low complexity" evidence="6">
    <location>
        <begin position="677"/>
        <end position="689"/>
    </location>
</feature>
<evidence type="ECO:0000256" key="1">
    <source>
        <dbReference type="ARBA" id="ARBA00023125"/>
    </source>
</evidence>
<feature type="DNA-binding region" description="Homeobox" evidence="4">
    <location>
        <begin position="83"/>
        <end position="138"/>
    </location>
</feature>